<feature type="transmembrane region" description="Helical" evidence="1">
    <location>
        <begin position="58"/>
        <end position="79"/>
    </location>
</feature>
<evidence type="ECO:0000256" key="1">
    <source>
        <dbReference type="SAM" id="Phobius"/>
    </source>
</evidence>
<keyword evidence="3" id="KW-1185">Reference proteome</keyword>
<gene>
    <name evidence="2" type="ORF">BJ983_005796</name>
</gene>
<sequence>MARGRATNPPARLNRSLLAVIGIVLIAAALLAAGISTGQLPLIASNAAVVPSSSLPSWAAWVVAVVGIVVGLLALRWLIAQARRRPAGSPWSAESAGPVEGRTTASSSVIADALCDDLTAHPAIADATARLTAPGPRPTLYVELAVDAEADAAAARAHLEQHALPRLRTALGADTLPTQLLLRTGRGGRDERRVA</sequence>
<keyword evidence="1" id="KW-0812">Transmembrane</keyword>
<name>A0A7Y9E1V0_9PSEU</name>
<proteinExistence type="predicted"/>
<dbReference type="RefSeq" id="WP_179796978.1">
    <property type="nucleotide sequence ID" value="NZ_BAABHP010000032.1"/>
</dbReference>
<evidence type="ECO:0000313" key="2">
    <source>
        <dbReference type="EMBL" id="NYD39694.1"/>
    </source>
</evidence>
<protein>
    <submittedName>
        <fullName evidence="2">Membrane protein implicated in regulation of membrane protease activity</fullName>
    </submittedName>
</protein>
<keyword evidence="2" id="KW-0378">Hydrolase</keyword>
<dbReference type="EMBL" id="JACCBN010000001">
    <property type="protein sequence ID" value="NYD39694.1"/>
    <property type="molecule type" value="Genomic_DNA"/>
</dbReference>
<accession>A0A7Y9E1V0</accession>
<dbReference type="AlphaFoldDB" id="A0A7Y9E1V0"/>
<reference evidence="2 3" key="1">
    <citation type="submission" date="2020-07" db="EMBL/GenBank/DDBJ databases">
        <title>Sequencing the genomes of 1000 actinobacteria strains.</title>
        <authorList>
            <person name="Klenk H.-P."/>
        </authorList>
    </citation>
    <scope>NUCLEOTIDE SEQUENCE [LARGE SCALE GENOMIC DNA]</scope>
    <source>
        <strain evidence="2 3">DSM 45772</strain>
    </source>
</reference>
<dbReference type="Proteomes" id="UP000535890">
    <property type="component" value="Unassembled WGS sequence"/>
</dbReference>
<keyword evidence="1" id="KW-1133">Transmembrane helix</keyword>
<comment type="caution">
    <text evidence="2">The sequence shown here is derived from an EMBL/GenBank/DDBJ whole genome shotgun (WGS) entry which is preliminary data.</text>
</comment>
<dbReference type="GO" id="GO:0006508">
    <property type="term" value="P:proteolysis"/>
    <property type="evidence" value="ECO:0007669"/>
    <property type="project" value="UniProtKB-KW"/>
</dbReference>
<dbReference type="GO" id="GO:0008233">
    <property type="term" value="F:peptidase activity"/>
    <property type="evidence" value="ECO:0007669"/>
    <property type="project" value="UniProtKB-KW"/>
</dbReference>
<keyword evidence="2" id="KW-0645">Protease</keyword>
<organism evidence="2 3">
    <name type="scientific">Actinomycetospora corticicola</name>
    <dbReference type="NCBI Taxonomy" id="663602"/>
    <lineage>
        <taxon>Bacteria</taxon>
        <taxon>Bacillati</taxon>
        <taxon>Actinomycetota</taxon>
        <taxon>Actinomycetes</taxon>
        <taxon>Pseudonocardiales</taxon>
        <taxon>Pseudonocardiaceae</taxon>
        <taxon>Actinomycetospora</taxon>
    </lineage>
</organism>
<keyword evidence="1" id="KW-0472">Membrane</keyword>
<evidence type="ECO:0000313" key="3">
    <source>
        <dbReference type="Proteomes" id="UP000535890"/>
    </source>
</evidence>